<dbReference type="Proteomes" id="UP000256530">
    <property type="component" value="Unassembled WGS sequence"/>
</dbReference>
<dbReference type="SMART" id="SM00471">
    <property type="entry name" value="HDc"/>
    <property type="match status" value="1"/>
</dbReference>
<dbReference type="HOGENOM" id="CLU_036524_2_2_9"/>
<reference evidence="2" key="1">
    <citation type="journal article" date="2012" name="Genome Res.">
        <title>Genomic characterization of the Bacillus cereus sensu lato species: Backdrop to the evolution of Bacillus anthracis.</title>
        <authorList>
            <person name="Zwick M.E."/>
            <person name="Joseph S.J."/>
            <person name="Didelot X."/>
            <person name="Chen P.E."/>
            <person name="Bishop-Lilly K.A."/>
            <person name="Stewart A.C."/>
            <person name="Willner K."/>
            <person name="Nolan N."/>
            <person name="Lentz S."/>
            <person name="Thomason M.K."/>
            <person name="Sozhamannan S."/>
            <person name="Mateczun A.J."/>
            <person name="Du L."/>
            <person name="Read T.D."/>
        </authorList>
    </citation>
    <scope>NUCLEOTIDE SEQUENCE [LARGE SCALE GENOMIC DNA]</scope>
    <source>
        <strain evidence="2">AH603</strain>
    </source>
</reference>
<accession>A0A084IZA7</accession>
<organism evidence="2">
    <name type="scientific">Bacillus mycoides</name>
    <dbReference type="NCBI Taxonomy" id="1405"/>
    <lineage>
        <taxon>Bacteria</taxon>
        <taxon>Bacillati</taxon>
        <taxon>Bacillota</taxon>
        <taxon>Bacilli</taxon>
        <taxon>Bacillales</taxon>
        <taxon>Bacillaceae</taxon>
        <taxon>Bacillus</taxon>
        <taxon>Bacillus cereus group</taxon>
    </lineage>
</organism>
<dbReference type="Gene3D" id="1.20.58.1910">
    <property type="match status" value="1"/>
</dbReference>
<evidence type="ECO:0000313" key="3">
    <source>
        <dbReference type="EMBL" id="OOR04981.1"/>
    </source>
</evidence>
<dbReference type="GO" id="GO:0016787">
    <property type="term" value="F:hydrolase activity"/>
    <property type="evidence" value="ECO:0007669"/>
    <property type="project" value="UniProtKB-KW"/>
</dbReference>
<proteinExistence type="predicted"/>
<dbReference type="Pfam" id="PF01966">
    <property type="entry name" value="HD"/>
    <property type="match status" value="1"/>
</dbReference>
<dbReference type="SUPFAM" id="SSF109604">
    <property type="entry name" value="HD-domain/PDEase-like"/>
    <property type="match status" value="1"/>
</dbReference>
<sequence>MIKQEKIQKTITFVKHILEKDASGHDWYHIERVHKLAISLSEQEGGNRFIIEMAALLHDVADEKLNESEEAGMKKVSDWLEELRVEEEESKHVLHIIANMSYKGGHGGTVESLEGRIVQDADRLDALGAIGIARTFAYGGAKGRLMYDPTIPPREVMTKDEYRKNNDPSLNHFYEKLLKLKDLMNTNAAKQEAEVRHRYMEQFIEQFMKEWNAQI</sequence>
<dbReference type="CDD" id="cd00077">
    <property type="entry name" value="HDc"/>
    <property type="match status" value="1"/>
</dbReference>
<dbReference type="Proteomes" id="UP000190696">
    <property type="component" value="Unassembled WGS sequence"/>
</dbReference>
<evidence type="ECO:0000313" key="2">
    <source>
        <dbReference type="EMBL" id="EEL71014.1"/>
    </source>
</evidence>
<reference evidence="3 5" key="2">
    <citation type="submission" date="2017-01" db="EMBL/GenBank/DDBJ databases">
        <title>Bacillus cereus isolates.</title>
        <authorList>
            <person name="Beno S.M."/>
        </authorList>
    </citation>
    <scope>NUCLEOTIDE SEQUENCE [LARGE SCALE GENOMIC DNA]</scope>
    <source>
        <strain evidence="3 5">FSL W7-1108</strain>
    </source>
</reference>
<feature type="domain" description="HD" evidence="1">
    <location>
        <begin position="26"/>
        <end position="127"/>
    </location>
</feature>
<keyword evidence="2" id="KW-0378">Hydrolase</keyword>
<dbReference type="Proteomes" id="UP000001753">
    <property type="component" value="Chromosome"/>
</dbReference>
<comment type="caution">
    <text evidence="2">The sequence shown here is derived from an EMBL/GenBank/DDBJ whole genome shotgun (WGS) entry which is preliminary data.</text>
</comment>
<evidence type="ECO:0000259" key="1">
    <source>
        <dbReference type="PROSITE" id="PS51831"/>
    </source>
</evidence>
<dbReference type="InterPro" id="IPR006674">
    <property type="entry name" value="HD_domain"/>
</dbReference>
<dbReference type="InterPro" id="IPR003607">
    <property type="entry name" value="HD/PDEase_dom"/>
</dbReference>
<dbReference type="EMBL" id="QTTY01000009">
    <property type="protein sequence ID" value="REF34369.1"/>
    <property type="molecule type" value="Genomic_DNA"/>
</dbReference>
<gene>
    <name evidence="2" type="ORF">bcere0026_19740</name>
    <name evidence="3" type="ORF">BW900_19665</name>
    <name evidence="4" type="ORF">DET55_1099</name>
</gene>
<dbReference type="Gene3D" id="1.10.472.50">
    <property type="entry name" value="HD-domain/PDEase-like"/>
    <property type="match status" value="1"/>
</dbReference>
<reference evidence="4 6" key="3">
    <citation type="submission" date="2018-08" db="EMBL/GenBank/DDBJ databases">
        <title>Freshwater and sediment microbial communities from various areas in North America, analyzing microbe dynamics in response to fracking.</title>
        <authorList>
            <person name="Lamendella R."/>
        </authorList>
    </citation>
    <scope>NUCLEOTIDE SEQUENCE [LARGE SCALE GENOMIC DNA]</scope>
    <source>
        <strain evidence="4 6">DB-1</strain>
    </source>
</reference>
<name>A0A084IZA7_BACMY</name>
<dbReference type="AlphaFoldDB" id="A0A084IZA7"/>
<dbReference type="PANTHER" id="PTHR33594">
    <property type="entry name" value="SUPERFAMILY HYDROLASE, PUTATIVE (AFU_ORTHOLOGUE AFUA_1G03035)-RELATED"/>
    <property type="match status" value="1"/>
</dbReference>
<evidence type="ECO:0000313" key="4">
    <source>
        <dbReference type="EMBL" id="REF34369.1"/>
    </source>
</evidence>
<dbReference type="RefSeq" id="WP_002065130.1">
    <property type="nucleotide sequence ID" value="NZ_CAKJWQ010000005.1"/>
</dbReference>
<evidence type="ECO:0000313" key="6">
    <source>
        <dbReference type="Proteomes" id="UP000256530"/>
    </source>
</evidence>
<evidence type="ECO:0000313" key="5">
    <source>
        <dbReference type="Proteomes" id="UP000190696"/>
    </source>
</evidence>
<dbReference type="PROSITE" id="PS51831">
    <property type="entry name" value="HD"/>
    <property type="match status" value="1"/>
</dbReference>
<accession>A0A0D6SRV6</accession>
<dbReference type="EMBL" id="MUAI01000019">
    <property type="protein sequence ID" value="OOR04981.1"/>
    <property type="molecule type" value="Genomic_DNA"/>
</dbReference>
<protein>
    <submittedName>
        <fullName evidence="2">Hydrolase, HD</fullName>
    </submittedName>
    <submittedName>
        <fullName evidence="3">Phosphohydrolase</fullName>
    </submittedName>
</protein>
<dbReference type="EMBL" id="ACMP01000063">
    <property type="protein sequence ID" value="EEL71014.1"/>
    <property type="molecule type" value="Genomic_DNA"/>
</dbReference>
<accession>C2XTF4</accession>
<dbReference type="PANTHER" id="PTHR33594:SF1">
    <property type="entry name" value="HD_PDEASE DOMAIN-CONTAINING PROTEIN"/>
    <property type="match status" value="1"/>
</dbReference>
<dbReference type="OMA" id="GHDWFHI"/>